<dbReference type="InterPro" id="IPR002491">
    <property type="entry name" value="ABC_transptr_periplasmic_BD"/>
</dbReference>
<dbReference type="EMBL" id="KT322175">
    <property type="protein sequence ID" value="AKY04250.1"/>
    <property type="molecule type" value="Genomic_DNA"/>
</dbReference>
<organism evidence="2">
    <name type="scientific">uncultured haloarchaeon</name>
    <dbReference type="NCBI Taxonomy" id="160804"/>
    <lineage>
        <taxon>Archaea</taxon>
        <taxon>Methanobacteriati</taxon>
        <taxon>Methanobacteriota</taxon>
        <taxon>Stenosarchaea group</taxon>
        <taxon>Halobacteria</taxon>
        <taxon>Halobacteriales</taxon>
        <taxon>Halobacteriaceae</taxon>
        <taxon>environmental samples</taxon>
    </lineage>
</organism>
<accession>A0A0K1YAV6</accession>
<reference evidence="2" key="1">
    <citation type="journal article" date="2015" name="BMC Genomics">
        <title>Diversity of the cell-wall associated genomic island of the archaeon Haloquadratum walsbyi.</title>
        <authorList>
            <person name="Martin-Cuadrado A.B."/>
            <person name="Pasic L."/>
            <person name="Rodriguez-Valera F."/>
        </authorList>
    </citation>
    <scope>NUCLEOTIDE SEQUENCE</scope>
</reference>
<dbReference type="InterPro" id="IPR026469">
    <property type="entry name" value="Peripla_PGF_1"/>
</dbReference>
<dbReference type="Gene3D" id="3.40.50.1980">
    <property type="entry name" value="Nitrogenase molybdenum iron protein domain"/>
    <property type="match status" value="2"/>
</dbReference>
<evidence type="ECO:0000259" key="1">
    <source>
        <dbReference type="PROSITE" id="PS50983"/>
    </source>
</evidence>
<dbReference type="PANTHER" id="PTHR30535:SF34">
    <property type="entry name" value="MOLYBDATE-BINDING PROTEIN MOLA"/>
    <property type="match status" value="1"/>
</dbReference>
<dbReference type="PROSITE" id="PS50983">
    <property type="entry name" value="FE_B12_PBP"/>
    <property type="match status" value="1"/>
</dbReference>
<dbReference type="PROSITE" id="PS00018">
    <property type="entry name" value="EF_HAND_1"/>
    <property type="match status" value="1"/>
</dbReference>
<dbReference type="PANTHER" id="PTHR30535">
    <property type="entry name" value="VITAMIN B12-BINDING PROTEIN"/>
    <property type="match status" value="1"/>
</dbReference>
<dbReference type="Pfam" id="PF01497">
    <property type="entry name" value="Peripla_BP_2"/>
    <property type="match status" value="1"/>
</dbReference>
<sequence length="465" mass="49086">MTTAERTIFITTIIIFAFTATPIAATPVSAQSPETCTFPYESVDATGTTVEVPTDPNRIVTANPSAAQTMWELNAEDEVVGVSQFATYLDGAAQKQNVSGPGGLSVELVLGANPDLVLVPNAAYAPDKIGQIRDAGIPVYVFEEGTSLEFVAEKTELIGRLTGNCEAGQTRATEMRYDLIHIEQSTRNDGRPIGLHIFFGFTSGEETFINDIIQTSGVLNGAALRGITGFKPINQETVIDLNPEWITTPDDGDALTDSGYQNTEAGTRDKIIRINPNYISQPAPRAVRAVETITQSVHPDAYTQYQELQTENKPIISSTEIETSGDGTAVTPQGTVTIRVDALHPGISSVTVNADVLAAGSVTLSDTDDDGVYTADITAGEATALTDGRYGLPVTVTTTSETETTTTTDSIRVTKTPLTGIAGEYDADNDGEIGINELGTAGADFAAGDLSITELGEIGQQFASS</sequence>
<feature type="domain" description="Fe/B12 periplasmic-binding" evidence="1">
    <location>
        <begin position="58"/>
        <end position="301"/>
    </location>
</feature>
<name>A0A0K1YAV6_9EURY</name>
<dbReference type="InterPro" id="IPR018247">
    <property type="entry name" value="EF_Hand_1_Ca_BS"/>
</dbReference>
<evidence type="ECO:0000313" key="2">
    <source>
        <dbReference type="EMBL" id="AKY04250.1"/>
    </source>
</evidence>
<dbReference type="InterPro" id="IPR050902">
    <property type="entry name" value="ABC_Transporter_SBP"/>
</dbReference>
<protein>
    <submittedName>
        <fullName evidence="2">ABC-type cobalamin/Iron(III)-siderophore transport systems, substrate-binding protein</fullName>
    </submittedName>
</protein>
<dbReference type="SUPFAM" id="SSF53807">
    <property type="entry name" value="Helical backbone' metal receptor"/>
    <property type="match status" value="1"/>
</dbReference>
<proteinExistence type="predicted"/>
<dbReference type="NCBIfam" id="TIGR04281">
    <property type="entry name" value="peripla_PGF_1"/>
    <property type="match status" value="1"/>
</dbReference>
<dbReference type="AlphaFoldDB" id="A0A0K1YAV6"/>